<evidence type="ECO:0000313" key="9">
    <source>
        <dbReference type="EMBL" id="KAK9513779.1"/>
    </source>
</evidence>
<keyword evidence="5" id="KW-0325">Glycoprotein</keyword>
<feature type="domain" description="Ig-like" evidence="8">
    <location>
        <begin position="109"/>
        <end position="191"/>
    </location>
</feature>
<dbReference type="GO" id="GO:0019882">
    <property type="term" value="P:antigen processing and presentation"/>
    <property type="evidence" value="ECO:0007669"/>
    <property type="project" value="InterPro"/>
</dbReference>
<evidence type="ECO:0000256" key="3">
    <source>
        <dbReference type="ARBA" id="ARBA00022989"/>
    </source>
</evidence>
<evidence type="ECO:0000259" key="8">
    <source>
        <dbReference type="PROSITE" id="PS50835"/>
    </source>
</evidence>
<dbReference type="InterPro" id="IPR003597">
    <property type="entry name" value="Ig_C1-set"/>
</dbReference>
<organism evidence="9 10">
    <name type="scientific">Zoarces viviparus</name>
    <name type="common">Viviparous eelpout</name>
    <name type="synonym">Blennius viviparus</name>
    <dbReference type="NCBI Taxonomy" id="48416"/>
    <lineage>
        <taxon>Eukaryota</taxon>
        <taxon>Metazoa</taxon>
        <taxon>Chordata</taxon>
        <taxon>Craniata</taxon>
        <taxon>Vertebrata</taxon>
        <taxon>Euteleostomi</taxon>
        <taxon>Actinopterygii</taxon>
        <taxon>Neopterygii</taxon>
        <taxon>Teleostei</taxon>
        <taxon>Neoteleostei</taxon>
        <taxon>Acanthomorphata</taxon>
        <taxon>Eupercaria</taxon>
        <taxon>Perciformes</taxon>
        <taxon>Cottioidei</taxon>
        <taxon>Zoarcales</taxon>
        <taxon>Zoarcidae</taxon>
        <taxon>Zoarcinae</taxon>
        <taxon>Zoarces</taxon>
    </lineage>
</organism>
<evidence type="ECO:0000256" key="6">
    <source>
        <dbReference type="SAM" id="Phobius"/>
    </source>
</evidence>
<keyword evidence="2 6" id="KW-0812">Transmembrane</keyword>
<evidence type="ECO:0000256" key="1">
    <source>
        <dbReference type="ARBA" id="ARBA00004479"/>
    </source>
</evidence>
<dbReference type="Gene3D" id="3.10.320.10">
    <property type="entry name" value="Class II Histocompatibility Antigen, M Beta Chain, Chain B, domain 1"/>
    <property type="match status" value="1"/>
</dbReference>
<keyword evidence="6" id="KW-0472">Membrane</keyword>
<dbReference type="AlphaFoldDB" id="A0AAW1DUC3"/>
<gene>
    <name evidence="9" type="ORF">VZT92_027285</name>
</gene>
<evidence type="ECO:0000256" key="2">
    <source>
        <dbReference type="ARBA" id="ARBA00022692"/>
    </source>
</evidence>
<comment type="caution">
    <text evidence="9">The sequence shown here is derived from an EMBL/GenBank/DDBJ whole genome shotgun (WGS) entry which is preliminary data.</text>
</comment>
<dbReference type="Gene3D" id="2.60.40.10">
    <property type="entry name" value="Immunoglobulins"/>
    <property type="match status" value="1"/>
</dbReference>
<evidence type="ECO:0000313" key="10">
    <source>
        <dbReference type="Proteomes" id="UP001488805"/>
    </source>
</evidence>
<feature type="signal peptide" evidence="7">
    <location>
        <begin position="1"/>
        <end position="21"/>
    </location>
</feature>
<dbReference type="InterPro" id="IPR014745">
    <property type="entry name" value="MHC_II_a/b_N"/>
</dbReference>
<dbReference type="EMBL" id="JBCEZU010000597">
    <property type="protein sequence ID" value="KAK9513779.1"/>
    <property type="molecule type" value="Genomic_DNA"/>
</dbReference>
<dbReference type="InterPro" id="IPR050160">
    <property type="entry name" value="MHC/Immunoglobulin"/>
</dbReference>
<dbReference type="PANTHER" id="PTHR19944:SF99">
    <property type="entry name" value="HLA CLASS II HISTOCOMPATIBILITY ANTIGEN, DRB1 BETA CHAIN"/>
    <property type="match status" value="1"/>
</dbReference>
<proteinExistence type="predicted"/>
<dbReference type="InterPro" id="IPR011162">
    <property type="entry name" value="MHC_I/II-like_Ag-recog"/>
</dbReference>
<dbReference type="SUPFAM" id="SSF48726">
    <property type="entry name" value="Immunoglobulin"/>
    <property type="match status" value="1"/>
</dbReference>
<protein>
    <recommendedName>
        <fullName evidence="8">Ig-like domain-containing protein</fullName>
    </recommendedName>
</protein>
<evidence type="ECO:0000256" key="7">
    <source>
        <dbReference type="SAM" id="SignalP"/>
    </source>
</evidence>
<evidence type="ECO:0000256" key="4">
    <source>
        <dbReference type="ARBA" id="ARBA00023157"/>
    </source>
</evidence>
<dbReference type="Pfam" id="PF07654">
    <property type="entry name" value="C1-set"/>
    <property type="match status" value="1"/>
</dbReference>
<dbReference type="InterPro" id="IPR000353">
    <property type="entry name" value="MHC_II_b_N"/>
</dbReference>
<dbReference type="Pfam" id="PF00969">
    <property type="entry name" value="MHC_II_beta"/>
    <property type="match status" value="1"/>
</dbReference>
<dbReference type="PANTHER" id="PTHR19944">
    <property type="entry name" value="MHC CLASS II-RELATED"/>
    <property type="match status" value="1"/>
</dbReference>
<dbReference type="SMART" id="SM00407">
    <property type="entry name" value="IGc1"/>
    <property type="match status" value="1"/>
</dbReference>
<sequence>MRVHSFFLLLLRLLLCSRADALFGHGLVRCQLTSLEDVVYVEQYYINKFLLIQYNSTLGNFTGYTKRARDVADGLNKSPDLMRSEKRNEEKCKSHIPFTLDLHSKPVEPSVRLRSVAPAGSKHPGMLVCSAYGFYPKQIRVTWLRNGNNVTSDVTSTEELPNGNWLYQIHSYLEFTPRAGEKITCRVEHASLTGPKLYEWDPVTESQRNKIAVGTAGLLLGLVFLVTGLIYYKKKNNAGRVLVPTG</sequence>
<dbReference type="Proteomes" id="UP001488805">
    <property type="component" value="Unassembled WGS sequence"/>
</dbReference>
<keyword evidence="10" id="KW-1185">Reference proteome</keyword>
<dbReference type="GO" id="GO:0042613">
    <property type="term" value="C:MHC class II protein complex"/>
    <property type="evidence" value="ECO:0007669"/>
    <property type="project" value="InterPro"/>
</dbReference>
<keyword evidence="4" id="KW-1015">Disulfide bond</keyword>
<dbReference type="InterPro" id="IPR007110">
    <property type="entry name" value="Ig-like_dom"/>
</dbReference>
<comment type="subcellular location">
    <subcellularLocation>
        <location evidence="1">Membrane</location>
        <topology evidence="1">Single-pass type I membrane protein</topology>
    </subcellularLocation>
</comment>
<dbReference type="InterPro" id="IPR036179">
    <property type="entry name" value="Ig-like_dom_sf"/>
</dbReference>
<keyword evidence="3 6" id="KW-1133">Transmembrane helix</keyword>
<dbReference type="SMART" id="SM00921">
    <property type="entry name" value="MHC_II_beta"/>
    <property type="match status" value="1"/>
</dbReference>
<reference evidence="9 10" key="1">
    <citation type="journal article" date="2024" name="Genome Biol. Evol.">
        <title>Chromosome-level genome assembly of the viviparous eelpout Zoarces viviparus.</title>
        <authorList>
            <person name="Fuhrmann N."/>
            <person name="Brasseur M.V."/>
            <person name="Bakowski C.E."/>
            <person name="Podsiadlowski L."/>
            <person name="Prost S."/>
            <person name="Krehenwinkel H."/>
            <person name="Mayer C."/>
        </authorList>
    </citation>
    <scope>NUCLEOTIDE SEQUENCE [LARGE SCALE GENOMIC DNA]</scope>
    <source>
        <strain evidence="9">NO-MEL_2022_Ind0_liver</strain>
    </source>
</reference>
<dbReference type="GO" id="GO:0006955">
    <property type="term" value="P:immune response"/>
    <property type="evidence" value="ECO:0007669"/>
    <property type="project" value="InterPro"/>
</dbReference>
<dbReference type="SUPFAM" id="SSF54452">
    <property type="entry name" value="MHC antigen-recognition domain"/>
    <property type="match status" value="1"/>
</dbReference>
<dbReference type="InterPro" id="IPR013783">
    <property type="entry name" value="Ig-like_fold"/>
</dbReference>
<evidence type="ECO:0000256" key="5">
    <source>
        <dbReference type="ARBA" id="ARBA00023180"/>
    </source>
</evidence>
<name>A0AAW1DUC3_ZOAVI</name>
<keyword evidence="7" id="KW-0732">Signal</keyword>
<feature type="chain" id="PRO_5043777290" description="Ig-like domain-containing protein" evidence="7">
    <location>
        <begin position="22"/>
        <end position="246"/>
    </location>
</feature>
<dbReference type="PROSITE" id="PS50835">
    <property type="entry name" value="IG_LIKE"/>
    <property type="match status" value="1"/>
</dbReference>
<accession>A0AAW1DUC3</accession>
<feature type="transmembrane region" description="Helical" evidence="6">
    <location>
        <begin position="211"/>
        <end position="232"/>
    </location>
</feature>